<evidence type="ECO:0000256" key="4">
    <source>
        <dbReference type="ARBA" id="ARBA00022723"/>
    </source>
</evidence>
<dbReference type="RefSeq" id="WP_044853076.1">
    <property type="nucleotide sequence ID" value="NZ_CP016174.1"/>
</dbReference>
<dbReference type="Gene3D" id="1.10.630.10">
    <property type="entry name" value="Cytochrome P450"/>
    <property type="match status" value="1"/>
</dbReference>
<gene>
    <name evidence="10" type="ORF">SD37_18460</name>
</gene>
<name>A0A193BZ37_AMYOR</name>
<dbReference type="InterPro" id="IPR036396">
    <property type="entry name" value="Cyt_P450_sf"/>
</dbReference>
<dbReference type="CDD" id="cd20625">
    <property type="entry name" value="CYP164-like"/>
    <property type="match status" value="1"/>
</dbReference>
<dbReference type="InterPro" id="IPR001128">
    <property type="entry name" value="Cyt_P450"/>
</dbReference>
<dbReference type="GO" id="GO:0005506">
    <property type="term" value="F:iron ion binding"/>
    <property type="evidence" value="ECO:0007669"/>
    <property type="project" value="InterPro"/>
</dbReference>
<evidence type="ECO:0000256" key="7">
    <source>
        <dbReference type="ARBA" id="ARBA00023033"/>
    </source>
</evidence>
<comment type="similarity">
    <text evidence="2 9">Belongs to the cytochrome P450 family.</text>
</comment>
<accession>A0A193BZ37</accession>
<keyword evidence="7 9" id="KW-0503">Monooxygenase</keyword>
<keyword evidence="5 9" id="KW-0560">Oxidoreductase</keyword>
<organism evidence="10 11">
    <name type="scientific">Amycolatopsis orientalis</name>
    <name type="common">Nocardia orientalis</name>
    <dbReference type="NCBI Taxonomy" id="31958"/>
    <lineage>
        <taxon>Bacteria</taxon>
        <taxon>Bacillati</taxon>
        <taxon>Actinomycetota</taxon>
        <taxon>Actinomycetes</taxon>
        <taxon>Pseudonocardiales</taxon>
        <taxon>Pseudonocardiaceae</taxon>
        <taxon>Amycolatopsis</taxon>
    </lineage>
</organism>
<evidence type="ECO:0000256" key="1">
    <source>
        <dbReference type="ARBA" id="ARBA00004660"/>
    </source>
</evidence>
<comment type="pathway">
    <text evidence="1">Antibiotic biosynthesis; vancomycin biosynthesis.</text>
</comment>
<dbReference type="SUPFAM" id="SSF48264">
    <property type="entry name" value="Cytochrome P450"/>
    <property type="match status" value="1"/>
</dbReference>
<dbReference type="PRINTS" id="PR00359">
    <property type="entry name" value="BP450"/>
</dbReference>
<dbReference type="PANTHER" id="PTHR46696:SF4">
    <property type="entry name" value="BIOTIN BIOSYNTHESIS CYTOCHROME P450"/>
    <property type="match status" value="1"/>
</dbReference>
<evidence type="ECO:0000256" key="3">
    <source>
        <dbReference type="ARBA" id="ARBA00022617"/>
    </source>
</evidence>
<dbReference type="eggNOG" id="COG2124">
    <property type="taxonomic scope" value="Bacteria"/>
</dbReference>
<dbReference type="PANTHER" id="PTHR46696">
    <property type="entry name" value="P450, PUTATIVE (EUROFUNG)-RELATED"/>
    <property type="match status" value="1"/>
</dbReference>
<dbReference type="KEGG" id="aori:SD37_18460"/>
<dbReference type="GO" id="GO:0008395">
    <property type="term" value="F:steroid hydroxylase activity"/>
    <property type="evidence" value="ECO:0007669"/>
    <property type="project" value="TreeGrafter"/>
</dbReference>
<keyword evidence="3 9" id="KW-0349">Heme</keyword>
<comment type="function">
    <text evidence="8">Involved in the coupling of aromatic side chains of the heptapeptide of vancomycin.</text>
</comment>
<dbReference type="Pfam" id="PF00067">
    <property type="entry name" value="p450"/>
    <property type="match status" value="2"/>
</dbReference>
<protein>
    <submittedName>
        <fullName evidence="10">Cytochrome</fullName>
    </submittedName>
</protein>
<evidence type="ECO:0000313" key="10">
    <source>
        <dbReference type="EMBL" id="ANN17433.1"/>
    </source>
</evidence>
<dbReference type="STRING" id="31958.SD37_18460"/>
<dbReference type="FunFam" id="1.10.630.10:FF:000018">
    <property type="entry name" value="Cytochrome P450 monooxygenase"/>
    <property type="match status" value="1"/>
</dbReference>
<keyword evidence="4 9" id="KW-0479">Metal-binding</keyword>
<evidence type="ECO:0000256" key="2">
    <source>
        <dbReference type="ARBA" id="ARBA00010617"/>
    </source>
</evidence>
<dbReference type="InterPro" id="IPR017972">
    <property type="entry name" value="Cyt_P450_CS"/>
</dbReference>
<evidence type="ECO:0000256" key="6">
    <source>
        <dbReference type="ARBA" id="ARBA00023004"/>
    </source>
</evidence>
<dbReference type="PROSITE" id="PS00086">
    <property type="entry name" value="CYTOCHROME_P450"/>
    <property type="match status" value="1"/>
</dbReference>
<dbReference type="AlphaFoldDB" id="A0A193BZ37"/>
<dbReference type="GO" id="GO:0036199">
    <property type="term" value="F:cholest-4-en-3-one 26-monooxygenase activity"/>
    <property type="evidence" value="ECO:0007669"/>
    <property type="project" value="TreeGrafter"/>
</dbReference>
<dbReference type="InterPro" id="IPR002397">
    <property type="entry name" value="Cyt_P450_B"/>
</dbReference>
<dbReference type="GO" id="GO:0020037">
    <property type="term" value="F:heme binding"/>
    <property type="evidence" value="ECO:0007669"/>
    <property type="project" value="InterPro"/>
</dbReference>
<evidence type="ECO:0000313" key="11">
    <source>
        <dbReference type="Proteomes" id="UP000093695"/>
    </source>
</evidence>
<evidence type="ECO:0000256" key="9">
    <source>
        <dbReference type="RuleBase" id="RU000461"/>
    </source>
</evidence>
<dbReference type="Proteomes" id="UP000093695">
    <property type="component" value="Chromosome"/>
</dbReference>
<evidence type="ECO:0000256" key="8">
    <source>
        <dbReference type="ARBA" id="ARBA00055433"/>
    </source>
</evidence>
<proteinExistence type="inferred from homology"/>
<reference evidence="10 11" key="1">
    <citation type="journal article" date="2015" name="Genome Announc.">
        <title>Draft Genome Sequence of Norvancomycin-Producing Strain Amycolatopsis orientalis CPCC200066.</title>
        <authorList>
            <person name="Lei X."/>
            <person name="Yuan F."/>
            <person name="Shi Y."/>
            <person name="Li X."/>
            <person name="Wang L."/>
            <person name="Hong B."/>
        </authorList>
    </citation>
    <scope>NUCLEOTIDE SEQUENCE [LARGE SCALE GENOMIC DNA]</scope>
    <source>
        <strain evidence="10 11">B-37</strain>
    </source>
</reference>
<dbReference type="GO" id="GO:0006707">
    <property type="term" value="P:cholesterol catabolic process"/>
    <property type="evidence" value="ECO:0007669"/>
    <property type="project" value="TreeGrafter"/>
</dbReference>
<keyword evidence="6 9" id="KW-0408">Iron</keyword>
<keyword evidence="11" id="KW-1185">Reference proteome</keyword>
<evidence type="ECO:0000256" key="5">
    <source>
        <dbReference type="ARBA" id="ARBA00023002"/>
    </source>
</evidence>
<sequence>MFTLKTAPARTFLRRAEEIAKPVTRWSIGHALPRVALRAAARRGDLQGRLSVEASGGTDLTGLFDEIRAHGAIATTRVGHVTTRHSACKEILTSDAFKSVRFVPDNPLLNRLVTWSASGLIHPIEPPSLLASEPPDHTRYRKLVTRVFTARAVEQLRERTQAITDELLDGLDPANPVDLIESYCGLLPVTVISQILGVPPEERDKVLALGGAAAPSLDLGLPWRTFRTVEATLAEFDTWLTEHLEKLRANPGDNLLSKLIAAREDGVGLTERELKATAGLVLAAGFETTVNLLGNGIALLTAHPDQLRKLREDPGLWSNATDEILRYDPPVLLTGRLCARDTEVGGVPVARGAIVSTVLAGANRDPEIFEDPGTFDVTRANARDHVSFGAGRHYCLGASLARMEGEIGLRSIFERFPGLRLREGARRRQTRILRGFERLPATLT</sequence>
<dbReference type="EMBL" id="CP016174">
    <property type="protein sequence ID" value="ANN17433.1"/>
    <property type="molecule type" value="Genomic_DNA"/>
</dbReference>